<evidence type="ECO:0000313" key="3">
    <source>
        <dbReference type="Proteomes" id="UP000198683"/>
    </source>
</evidence>
<keyword evidence="1" id="KW-0812">Transmembrane</keyword>
<dbReference type="EMBL" id="FNFB01000005">
    <property type="protein sequence ID" value="SDK12954.1"/>
    <property type="molecule type" value="Genomic_DNA"/>
</dbReference>
<keyword evidence="1" id="KW-1133">Transmembrane helix</keyword>
<keyword evidence="1" id="KW-0472">Membrane</keyword>
<feature type="transmembrane region" description="Helical" evidence="1">
    <location>
        <begin position="68"/>
        <end position="90"/>
    </location>
</feature>
<feature type="transmembrane region" description="Helical" evidence="1">
    <location>
        <begin position="39"/>
        <end position="61"/>
    </location>
</feature>
<dbReference type="OrthoDB" id="3542908at2"/>
<evidence type="ECO:0000256" key="1">
    <source>
        <dbReference type="SAM" id="Phobius"/>
    </source>
</evidence>
<dbReference type="RefSeq" id="WP_090762678.1">
    <property type="nucleotide sequence ID" value="NZ_FNFB01000005.1"/>
</dbReference>
<protein>
    <submittedName>
        <fullName evidence="2">ATP synthase protein I</fullName>
    </submittedName>
</protein>
<dbReference type="AlphaFoldDB" id="A0A1G8ZEA6"/>
<feature type="transmembrane region" description="Helical" evidence="1">
    <location>
        <begin position="12"/>
        <end position="33"/>
    </location>
</feature>
<reference evidence="2 3" key="1">
    <citation type="submission" date="2016-10" db="EMBL/GenBank/DDBJ databases">
        <authorList>
            <person name="de Groot N.N."/>
        </authorList>
    </citation>
    <scope>NUCLEOTIDE SEQUENCE [LARGE SCALE GENOMIC DNA]</scope>
    <source>
        <strain evidence="2 3">CGMCC 4.5681</strain>
    </source>
</reference>
<organism evidence="2 3">
    <name type="scientific">Nonomuraea maritima</name>
    <dbReference type="NCBI Taxonomy" id="683260"/>
    <lineage>
        <taxon>Bacteria</taxon>
        <taxon>Bacillati</taxon>
        <taxon>Actinomycetota</taxon>
        <taxon>Actinomycetes</taxon>
        <taxon>Streptosporangiales</taxon>
        <taxon>Streptosporangiaceae</taxon>
        <taxon>Nonomuraea</taxon>
    </lineage>
</organism>
<proteinExistence type="predicted"/>
<accession>A0A1G8ZEA6</accession>
<feature type="transmembrane region" description="Helical" evidence="1">
    <location>
        <begin position="96"/>
        <end position="115"/>
    </location>
</feature>
<evidence type="ECO:0000313" key="2">
    <source>
        <dbReference type="EMBL" id="SDK12954.1"/>
    </source>
</evidence>
<dbReference type="Proteomes" id="UP000198683">
    <property type="component" value="Unassembled WGS sequence"/>
</dbReference>
<dbReference type="STRING" id="683260.SAMN05421874_105224"/>
<name>A0A1G8ZEA6_9ACTN</name>
<gene>
    <name evidence="2" type="ORF">SAMN05421874_105224</name>
</gene>
<keyword evidence="3" id="KW-1185">Reference proteome</keyword>
<sequence>MQANDVRVLKSAAMPTAAAGVITLVVAALTAGFEGALGAAIGAVLVAVFFSISVVVVSYAARVSPQMMAIAAMLSYLVKVIAILVMLSAFGHSTAWNSRAFAWAVVVCTVVWTAFEVRAFVKTKMLYVDPEARVPGQGDS</sequence>